<dbReference type="AlphaFoldDB" id="A0A366MC81"/>
<reference evidence="2 3" key="1">
    <citation type="submission" date="2018-06" db="EMBL/GenBank/DDBJ databases">
        <title>Genomic insight into two independent archaeal endosymbiosis events.</title>
        <authorList>
            <person name="Lind A.E."/>
            <person name="Lewis W.H."/>
            <person name="Spang A."/>
            <person name="Guy L."/>
            <person name="Embley M.T."/>
            <person name="Ettema T.J.G."/>
        </authorList>
    </citation>
    <scope>NUCLEOTIDE SEQUENCE [LARGE SCALE GENOMIC DNA]</scope>
    <source>
        <strain evidence="2">NOE</strain>
    </source>
</reference>
<dbReference type="EMBL" id="NIZT01000029">
    <property type="protein sequence ID" value="RBQ23079.1"/>
    <property type="molecule type" value="Genomic_DNA"/>
</dbReference>
<keyword evidence="1" id="KW-1133">Transmembrane helix</keyword>
<name>A0A366MC81_9EURY</name>
<keyword evidence="1" id="KW-0812">Transmembrane</keyword>
<dbReference type="Proteomes" id="UP000253099">
    <property type="component" value="Unassembled WGS sequence"/>
</dbReference>
<comment type="caution">
    <text evidence="2">The sequence shown here is derived from an EMBL/GenBank/DDBJ whole genome shotgun (WGS) entry which is preliminary data.</text>
</comment>
<organism evidence="2 3">
    <name type="scientific">Candidatus Methanobinarius endosymbioticus</name>
    <dbReference type="NCBI Taxonomy" id="2006182"/>
    <lineage>
        <taxon>Archaea</taxon>
        <taxon>Methanobacteriati</taxon>
        <taxon>Methanobacteriota</taxon>
        <taxon>Methanomada group</taxon>
        <taxon>Methanobacteria</taxon>
        <taxon>Methanobacteriales</taxon>
        <taxon>Methanobacteriaceae</taxon>
        <taxon>Candidatus Methanobinarius</taxon>
    </lineage>
</organism>
<evidence type="ECO:0008006" key="4">
    <source>
        <dbReference type="Google" id="ProtNLM"/>
    </source>
</evidence>
<feature type="transmembrane region" description="Helical" evidence="1">
    <location>
        <begin position="12"/>
        <end position="36"/>
    </location>
</feature>
<evidence type="ECO:0000256" key="1">
    <source>
        <dbReference type="SAM" id="Phobius"/>
    </source>
</evidence>
<protein>
    <recommendedName>
        <fullName evidence="4">Chemotaxis methyl-accepting receptor HlyB-like 4HB MCP domain-containing protein</fullName>
    </recommendedName>
</protein>
<gene>
    <name evidence="2" type="ORF">ALNOE001_12040</name>
</gene>
<sequence>MKKSRLSLFKSTSMLISVLGVLMIVSSMIVAAYIGFNVISSEISSEISSGSQYEILNSLKANYTELKAKFNSTKPTIFTGSNKTKEKQYIDAELELLRADSAISDVESVLNSGKPSSDVDARIKTAKEKLSIASKAYNEL</sequence>
<keyword evidence="1" id="KW-0472">Membrane</keyword>
<proteinExistence type="predicted"/>
<evidence type="ECO:0000313" key="2">
    <source>
        <dbReference type="EMBL" id="RBQ23079.1"/>
    </source>
</evidence>
<keyword evidence="3" id="KW-1185">Reference proteome</keyword>
<accession>A0A366MC81</accession>
<evidence type="ECO:0000313" key="3">
    <source>
        <dbReference type="Proteomes" id="UP000253099"/>
    </source>
</evidence>